<dbReference type="AlphaFoldDB" id="A0A8H9N1H9"/>
<dbReference type="GO" id="GO:0070733">
    <property type="term" value="F:AMPylase activity"/>
    <property type="evidence" value="ECO:0007669"/>
    <property type="project" value="UniProtKB-EC"/>
</dbReference>
<evidence type="ECO:0000256" key="3">
    <source>
        <dbReference type="ARBA" id="ARBA00022741"/>
    </source>
</evidence>
<evidence type="ECO:0000256" key="1">
    <source>
        <dbReference type="ARBA" id="ARBA00022679"/>
    </source>
</evidence>
<evidence type="ECO:0000256" key="5">
    <source>
        <dbReference type="ARBA" id="ARBA00034531"/>
    </source>
</evidence>
<gene>
    <name evidence="9" type="ORF">I7730_15040</name>
</gene>
<evidence type="ECO:0000256" key="2">
    <source>
        <dbReference type="ARBA" id="ARBA00022695"/>
    </source>
</evidence>
<keyword evidence="1" id="KW-0808">Transferase</keyword>
<dbReference type="Pfam" id="PF02661">
    <property type="entry name" value="Fic"/>
    <property type="match status" value="1"/>
</dbReference>
<dbReference type="Proteomes" id="UP000863257">
    <property type="component" value="Unassembled WGS sequence"/>
</dbReference>
<dbReference type="GO" id="GO:0005524">
    <property type="term" value="F:ATP binding"/>
    <property type="evidence" value="ECO:0007669"/>
    <property type="project" value="UniProtKB-KW"/>
</dbReference>
<reference evidence="9" key="2">
    <citation type="submission" date="2019-01" db="EMBL/GenBank/DDBJ databases">
        <authorList>
            <consortium name="NCBI Pathogen Detection Project"/>
        </authorList>
    </citation>
    <scope>NUCLEOTIDE SEQUENCE</scope>
    <source>
        <strain evidence="9">BCW_3452</strain>
    </source>
</reference>
<name>A0A8H9N1H9_VIBVL</name>
<dbReference type="GO" id="GO:0051302">
    <property type="term" value="P:regulation of cell division"/>
    <property type="evidence" value="ECO:0007669"/>
    <property type="project" value="TreeGrafter"/>
</dbReference>
<dbReference type="InterPro" id="IPR003812">
    <property type="entry name" value="Fido"/>
</dbReference>
<evidence type="ECO:0000259" key="8">
    <source>
        <dbReference type="PROSITE" id="PS51459"/>
    </source>
</evidence>
<feature type="domain" description="Fido" evidence="8">
    <location>
        <begin position="57"/>
        <end position="191"/>
    </location>
</feature>
<protein>
    <recommendedName>
        <fullName evidence="5">protein adenylyltransferase</fullName>
        <ecNumber evidence="5">2.7.7.108</ecNumber>
    </recommendedName>
</protein>
<dbReference type="EMBL" id="DACRBY010000018">
    <property type="protein sequence ID" value="HAS8541094.1"/>
    <property type="molecule type" value="Genomic_DNA"/>
</dbReference>
<reference evidence="9" key="1">
    <citation type="journal article" date="2018" name="Genome Biol.">
        <title>SKESA: strategic k-mer extension for scrupulous assemblies.</title>
        <authorList>
            <person name="Souvorov A."/>
            <person name="Agarwala R."/>
            <person name="Lipman D.J."/>
        </authorList>
    </citation>
    <scope>NUCLEOTIDE SEQUENCE</scope>
    <source>
        <strain evidence="9">BCW_3452</strain>
    </source>
</reference>
<dbReference type="InterPro" id="IPR036597">
    <property type="entry name" value="Fido-like_dom_sf"/>
</dbReference>
<dbReference type="PANTHER" id="PTHR39560:SF1">
    <property type="entry name" value="PROTEIN ADENYLYLTRANSFERASE FIC-RELATED"/>
    <property type="match status" value="1"/>
</dbReference>
<dbReference type="RefSeq" id="WP_038963205.1">
    <property type="nucleotide sequence ID" value="NZ_CP035783.1"/>
</dbReference>
<keyword evidence="3" id="KW-0547">Nucleotide-binding</keyword>
<proteinExistence type="predicted"/>
<keyword evidence="4" id="KW-0067">ATP-binding</keyword>
<sequence>MRDKYGAEQDHYCYPDSNTLVNLLDIRDSDDLDKAEVAFSELRYIEYSSSVLTLEEMDITHFRHLHWVLFQDVYGWAGEFRDVDISKGSSRFAHCVFIERSLVKELGRIPQLRHCKDRISAVRLIADIFCEINVIHPFREGNGRATRFFFEELVFIAGYDINWPEISKEEWVEANIQGFLGNTSFLESIFDAAISGDKYHSTN</sequence>
<comment type="catalytic activity">
    <reaction evidence="6">
        <text>L-threonyl-[protein] + ATP = 3-O-(5'-adenylyl)-L-threonyl-[protein] + diphosphate</text>
        <dbReference type="Rhea" id="RHEA:54292"/>
        <dbReference type="Rhea" id="RHEA-COMP:11060"/>
        <dbReference type="Rhea" id="RHEA-COMP:13847"/>
        <dbReference type="ChEBI" id="CHEBI:30013"/>
        <dbReference type="ChEBI" id="CHEBI:30616"/>
        <dbReference type="ChEBI" id="CHEBI:33019"/>
        <dbReference type="ChEBI" id="CHEBI:138113"/>
        <dbReference type="EC" id="2.7.7.108"/>
    </reaction>
</comment>
<dbReference type="PROSITE" id="PS51459">
    <property type="entry name" value="FIDO"/>
    <property type="match status" value="1"/>
</dbReference>
<dbReference type="Gene3D" id="1.10.3290.10">
    <property type="entry name" value="Fido-like domain"/>
    <property type="match status" value="1"/>
</dbReference>
<comment type="caution">
    <text evidence="9">The sequence shown here is derived from an EMBL/GenBank/DDBJ whole genome shotgun (WGS) entry which is preliminary data.</text>
</comment>
<dbReference type="PANTHER" id="PTHR39560">
    <property type="entry name" value="PROTEIN ADENYLYLTRANSFERASE FIC-RELATED"/>
    <property type="match status" value="1"/>
</dbReference>
<evidence type="ECO:0000256" key="7">
    <source>
        <dbReference type="ARBA" id="ARBA00048696"/>
    </source>
</evidence>
<dbReference type="SUPFAM" id="SSF140931">
    <property type="entry name" value="Fic-like"/>
    <property type="match status" value="1"/>
</dbReference>
<keyword evidence="2" id="KW-0548">Nucleotidyltransferase</keyword>
<evidence type="ECO:0000256" key="6">
    <source>
        <dbReference type="ARBA" id="ARBA00047939"/>
    </source>
</evidence>
<accession>A0A8H9N1H9</accession>
<comment type="catalytic activity">
    <reaction evidence="7">
        <text>L-tyrosyl-[protein] + ATP = O-(5'-adenylyl)-L-tyrosyl-[protein] + diphosphate</text>
        <dbReference type="Rhea" id="RHEA:54288"/>
        <dbReference type="Rhea" id="RHEA-COMP:10136"/>
        <dbReference type="Rhea" id="RHEA-COMP:13846"/>
        <dbReference type="ChEBI" id="CHEBI:30616"/>
        <dbReference type="ChEBI" id="CHEBI:33019"/>
        <dbReference type="ChEBI" id="CHEBI:46858"/>
        <dbReference type="ChEBI" id="CHEBI:83624"/>
        <dbReference type="EC" id="2.7.7.108"/>
    </reaction>
</comment>
<evidence type="ECO:0000256" key="4">
    <source>
        <dbReference type="ARBA" id="ARBA00022840"/>
    </source>
</evidence>
<evidence type="ECO:0000313" key="9">
    <source>
        <dbReference type="EMBL" id="HAS8541094.1"/>
    </source>
</evidence>
<organism evidence="9">
    <name type="scientific">Vibrio vulnificus</name>
    <dbReference type="NCBI Taxonomy" id="672"/>
    <lineage>
        <taxon>Bacteria</taxon>
        <taxon>Pseudomonadati</taxon>
        <taxon>Pseudomonadota</taxon>
        <taxon>Gammaproteobacteria</taxon>
        <taxon>Vibrionales</taxon>
        <taxon>Vibrionaceae</taxon>
        <taxon>Vibrio</taxon>
    </lineage>
</organism>
<dbReference type="EC" id="2.7.7.108" evidence="5"/>